<dbReference type="GO" id="GO:0005829">
    <property type="term" value="C:cytosol"/>
    <property type="evidence" value="ECO:0007669"/>
    <property type="project" value="TreeGrafter"/>
</dbReference>
<dbReference type="OrthoDB" id="9804578at2"/>
<keyword evidence="4 9" id="KW-0028">Amino-acid biosynthesis</keyword>
<dbReference type="SUPFAM" id="SSF51366">
    <property type="entry name" value="Ribulose-phoshate binding barrel"/>
    <property type="match status" value="1"/>
</dbReference>
<evidence type="ECO:0000256" key="10">
    <source>
        <dbReference type="RuleBase" id="RU003662"/>
    </source>
</evidence>
<evidence type="ECO:0000256" key="9">
    <source>
        <dbReference type="HAMAP-Rule" id="MF_00131"/>
    </source>
</evidence>
<dbReference type="FunFam" id="3.20.20.70:FF:000037">
    <property type="entry name" value="Tryptophan synthase alpha chain"/>
    <property type="match status" value="1"/>
</dbReference>
<dbReference type="EMBL" id="FXTH01000002">
    <property type="protein sequence ID" value="SMO41177.1"/>
    <property type="molecule type" value="Genomic_DNA"/>
</dbReference>
<keyword evidence="7 9" id="KW-0456">Lyase</keyword>
<feature type="active site" description="Proton acceptor" evidence="9">
    <location>
        <position position="52"/>
    </location>
</feature>
<dbReference type="EC" id="4.2.1.20" evidence="9"/>
<dbReference type="GO" id="GO:0004834">
    <property type="term" value="F:tryptophan synthase activity"/>
    <property type="evidence" value="ECO:0007669"/>
    <property type="project" value="UniProtKB-UniRule"/>
</dbReference>
<dbReference type="InterPro" id="IPR018204">
    <property type="entry name" value="Trp_synthase_alpha_AS"/>
</dbReference>
<feature type="active site" description="Proton acceptor" evidence="9">
    <location>
        <position position="63"/>
    </location>
</feature>
<name>A0A521B272_9BACT</name>
<evidence type="ECO:0000256" key="7">
    <source>
        <dbReference type="ARBA" id="ARBA00023239"/>
    </source>
</evidence>
<dbReference type="UniPathway" id="UPA00035">
    <property type="reaction ID" value="UER00044"/>
</dbReference>
<dbReference type="CDD" id="cd04724">
    <property type="entry name" value="Tryptophan_synthase_alpha"/>
    <property type="match status" value="1"/>
</dbReference>
<evidence type="ECO:0000313" key="12">
    <source>
        <dbReference type="Proteomes" id="UP000317593"/>
    </source>
</evidence>
<dbReference type="Pfam" id="PF00290">
    <property type="entry name" value="Trp_syntA"/>
    <property type="match status" value="1"/>
</dbReference>
<keyword evidence="5 9" id="KW-0822">Tryptophan biosynthesis</keyword>
<protein>
    <recommendedName>
        <fullName evidence="9">Tryptophan synthase alpha chain</fullName>
        <ecNumber evidence="9">4.2.1.20</ecNumber>
    </recommendedName>
</protein>
<reference evidence="11 12" key="1">
    <citation type="submission" date="2017-05" db="EMBL/GenBank/DDBJ databases">
        <authorList>
            <person name="Varghese N."/>
            <person name="Submissions S."/>
        </authorList>
    </citation>
    <scope>NUCLEOTIDE SEQUENCE [LARGE SCALE GENOMIC DNA]</scope>
    <source>
        <strain evidence="11 12">DSM 21194</strain>
    </source>
</reference>
<evidence type="ECO:0000256" key="1">
    <source>
        <dbReference type="ARBA" id="ARBA00003365"/>
    </source>
</evidence>
<keyword evidence="6 9" id="KW-0057">Aromatic amino acid biosynthesis</keyword>
<dbReference type="PANTHER" id="PTHR43406">
    <property type="entry name" value="TRYPTOPHAN SYNTHASE, ALPHA CHAIN"/>
    <property type="match status" value="1"/>
</dbReference>
<comment type="pathway">
    <text evidence="2 9">Amino-acid biosynthesis; L-tryptophan biosynthesis; L-tryptophan from chorismate: step 5/5.</text>
</comment>
<evidence type="ECO:0000256" key="6">
    <source>
        <dbReference type="ARBA" id="ARBA00023141"/>
    </source>
</evidence>
<dbReference type="NCBIfam" id="TIGR00262">
    <property type="entry name" value="trpA"/>
    <property type="match status" value="1"/>
</dbReference>
<dbReference type="AlphaFoldDB" id="A0A521B272"/>
<evidence type="ECO:0000256" key="3">
    <source>
        <dbReference type="ARBA" id="ARBA00011270"/>
    </source>
</evidence>
<dbReference type="Gene3D" id="3.20.20.70">
    <property type="entry name" value="Aldolase class I"/>
    <property type="match status" value="1"/>
</dbReference>
<dbReference type="HAMAP" id="MF_00131">
    <property type="entry name" value="Trp_synth_alpha"/>
    <property type="match status" value="1"/>
</dbReference>
<comment type="function">
    <text evidence="1 9">The alpha subunit is responsible for the aldol cleavage of indoleglycerol phosphate to indole and glyceraldehyde 3-phosphate.</text>
</comment>
<sequence>MIQTENRINNLFEQHSDSSKIMSLFLTAGYPDLESTVELILGFEENGTDLVELGMPFSDPLADGPTIQYSSNVAIEQGITMDKIFDMVREVRKHSEIPIILMGYINPVLRYGVTRFCERAAASGVDGLIIPDIPLEESGIMVDEARAHGLPIVYLVAPNTSDERMRRIDTHSEGFVYCVSVTGVTGAREGDEVAQSVQRFIERVKTNVTRNPKMVGFGIKSHEDAQRISRDMDGFIVGSALIDTIRAHYPEEGWKDEVFAFVHSLKYGKL</sequence>
<dbReference type="PANTHER" id="PTHR43406:SF1">
    <property type="entry name" value="TRYPTOPHAN SYNTHASE ALPHA CHAIN, CHLOROPLASTIC"/>
    <property type="match status" value="1"/>
</dbReference>
<dbReference type="RefSeq" id="WP_142712985.1">
    <property type="nucleotide sequence ID" value="NZ_FXTH01000002.1"/>
</dbReference>
<dbReference type="InterPro" id="IPR011060">
    <property type="entry name" value="RibuloseP-bd_barrel"/>
</dbReference>
<evidence type="ECO:0000313" key="11">
    <source>
        <dbReference type="EMBL" id="SMO41177.1"/>
    </source>
</evidence>
<gene>
    <name evidence="9" type="primary">trpA</name>
    <name evidence="11" type="ORF">SAMN06265218_10299</name>
</gene>
<organism evidence="11 12">
    <name type="scientific">Fodinibius sediminis</name>
    <dbReference type="NCBI Taxonomy" id="1214077"/>
    <lineage>
        <taxon>Bacteria</taxon>
        <taxon>Pseudomonadati</taxon>
        <taxon>Balneolota</taxon>
        <taxon>Balneolia</taxon>
        <taxon>Balneolales</taxon>
        <taxon>Balneolaceae</taxon>
        <taxon>Fodinibius</taxon>
    </lineage>
</organism>
<keyword evidence="12" id="KW-1185">Reference proteome</keyword>
<accession>A0A521B272</accession>
<comment type="similarity">
    <text evidence="9 10">Belongs to the TrpA family.</text>
</comment>
<evidence type="ECO:0000256" key="4">
    <source>
        <dbReference type="ARBA" id="ARBA00022605"/>
    </source>
</evidence>
<comment type="subunit">
    <text evidence="3 9">Tetramer of two alpha and two beta chains.</text>
</comment>
<proteinExistence type="inferred from homology"/>
<dbReference type="PROSITE" id="PS00167">
    <property type="entry name" value="TRP_SYNTHASE_ALPHA"/>
    <property type="match status" value="1"/>
</dbReference>
<dbReference type="InterPro" id="IPR002028">
    <property type="entry name" value="Trp_synthase_suA"/>
</dbReference>
<comment type="catalytic activity">
    <reaction evidence="8 9">
        <text>(1S,2R)-1-C-(indol-3-yl)glycerol 3-phosphate + L-serine = D-glyceraldehyde 3-phosphate + L-tryptophan + H2O</text>
        <dbReference type="Rhea" id="RHEA:10532"/>
        <dbReference type="ChEBI" id="CHEBI:15377"/>
        <dbReference type="ChEBI" id="CHEBI:33384"/>
        <dbReference type="ChEBI" id="CHEBI:57912"/>
        <dbReference type="ChEBI" id="CHEBI:58866"/>
        <dbReference type="ChEBI" id="CHEBI:59776"/>
        <dbReference type="EC" id="4.2.1.20"/>
    </reaction>
</comment>
<evidence type="ECO:0000256" key="2">
    <source>
        <dbReference type="ARBA" id="ARBA00004733"/>
    </source>
</evidence>
<dbReference type="Proteomes" id="UP000317593">
    <property type="component" value="Unassembled WGS sequence"/>
</dbReference>
<dbReference type="InterPro" id="IPR013785">
    <property type="entry name" value="Aldolase_TIM"/>
</dbReference>
<evidence type="ECO:0000256" key="5">
    <source>
        <dbReference type="ARBA" id="ARBA00022822"/>
    </source>
</evidence>
<evidence type="ECO:0000256" key="8">
    <source>
        <dbReference type="ARBA" id="ARBA00049047"/>
    </source>
</evidence>